<feature type="region of interest" description="Disordered" evidence="1">
    <location>
        <begin position="1"/>
        <end position="40"/>
    </location>
</feature>
<name>A0A4S2KT72_9HYME</name>
<proteinExistence type="predicted"/>
<organism evidence="2 3">
    <name type="scientific">Temnothorax longispinosus</name>
    <dbReference type="NCBI Taxonomy" id="300112"/>
    <lineage>
        <taxon>Eukaryota</taxon>
        <taxon>Metazoa</taxon>
        <taxon>Ecdysozoa</taxon>
        <taxon>Arthropoda</taxon>
        <taxon>Hexapoda</taxon>
        <taxon>Insecta</taxon>
        <taxon>Pterygota</taxon>
        <taxon>Neoptera</taxon>
        <taxon>Endopterygota</taxon>
        <taxon>Hymenoptera</taxon>
        <taxon>Apocrita</taxon>
        <taxon>Aculeata</taxon>
        <taxon>Formicoidea</taxon>
        <taxon>Formicidae</taxon>
        <taxon>Myrmicinae</taxon>
        <taxon>Temnothorax</taxon>
    </lineage>
</organism>
<dbReference type="EMBL" id="QBLH01001725">
    <property type="protein sequence ID" value="TGZ51309.1"/>
    <property type="molecule type" value="Genomic_DNA"/>
</dbReference>
<gene>
    <name evidence="2" type="ORF">DBV15_06421</name>
</gene>
<protein>
    <submittedName>
        <fullName evidence="2">Uncharacterized protein</fullName>
    </submittedName>
</protein>
<dbReference type="Proteomes" id="UP000310200">
    <property type="component" value="Unassembled WGS sequence"/>
</dbReference>
<keyword evidence="3" id="KW-1185">Reference proteome</keyword>
<evidence type="ECO:0000313" key="3">
    <source>
        <dbReference type="Proteomes" id="UP000310200"/>
    </source>
</evidence>
<comment type="caution">
    <text evidence="2">The sequence shown here is derived from an EMBL/GenBank/DDBJ whole genome shotgun (WGS) entry which is preliminary data.</text>
</comment>
<feature type="region of interest" description="Disordered" evidence="1">
    <location>
        <begin position="132"/>
        <end position="276"/>
    </location>
</feature>
<sequence>MRTKDSSSRRARFQNQDLSSISRKELRRSAETRRNDKPELARAVSLGVIARDSGSRARTRRVRRADREDSPLYVTSAESGRFPVRARCRAIRPEHHRTPPAPHGDLYRVRRTAEGRELKEGSSCTWSAHAPCKERVSMPPPGRGRRITRVEEEGGHCVSERRMHSRRERDGHRKGGRKNEKASHRKRKIGSIMRGREGQKTGRRKERQRESEKGRTRRGSGGEGGNREIIRGGQSEAEGERPRTEDESGRGRERVRKEERGKRASGVTARFRGYSPAEDHREDYTLAAVGEDESSAGRGGARRVSCCSCSIKVEFQEENLIKLLPPLRLNDLLRGAREKGLGWPSESIARPPFARALERKPPPAR</sequence>
<feature type="compositionally biased region" description="Basic and acidic residues" evidence="1">
    <location>
        <begin position="22"/>
        <end position="40"/>
    </location>
</feature>
<accession>A0A4S2KT72</accession>
<dbReference type="AlphaFoldDB" id="A0A4S2KT72"/>
<reference evidence="2 3" key="1">
    <citation type="journal article" date="2019" name="Philos. Trans. R. Soc. Lond., B, Biol. Sci.">
        <title>Ant behaviour and brain gene expression of defending hosts depend on the ecological success of the intruding social parasite.</title>
        <authorList>
            <person name="Kaur R."/>
            <person name="Stoldt M."/>
            <person name="Jongepier E."/>
            <person name="Feldmeyer B."/>
            <person name="Menzel F."/>
            <person name="Bornberg-Bauer E."/>
            <person name="Foitzik S."/>
        </authorList>
    </citation>
    <scope>NUCLEOTIDE SEQUENCE [LARGE SCALE GENOMIC DNA]</scope>
    <source>
        <tissue evidence="2">Whole body</tissue>
    </source>
</reference>
<evidence type="ECO:0000313" key="2">
    <source>
        <dbReference type="EMBL" id="TGZ51309.1"/>
    </source>
</evidence>
<feature type="compositionally biased region" description="Basic and acidic residues" evidence="1">
    <location>
        <begin position="148"/>
        <end position="182"/>
    </location>
</feature>
<evidence type="ECO:0000256" key="1">
    <source>
        <dbReference type="SAM" id="MobiDB-lite"/>
    </source>
</evidence>
<feature type="compositionally biased region" description="Basic and acidic residues" evidence="1">
    <location>
        <begin position="238"/>
        <end position="262"/>
    </location>
</feature>